<organism evidence="7 8">
    <name type="scientific">Algivirga pacifica</name>
    <dbReference type="NCBI Taxonomy" id="1162670"/>
    <lineage>
        <taxon>Bacteria</taxon>
        <taxon>Pseudomonadati</taxon>
        <taxon>Bacteroidota</taxon>
        <taxon>Cytophagia</taxon>
        <taxon>Cytophagales</taxon>
        <taxon>Flammeovirgaceae</taxon>
        <taxon>Algivirga</taxon>
    </lineage>
</organism>
<gene>
    <name evidence="7" type="ORF">GCM10023331_18380</name>
</gene>
<dbReference type="Gene3D" id="3.40.462.20">
    <property type="match status" value="1"/>
</dbReference>
<accession>A0ABP9DCI4</accession>
<dbReference type="SUPFAM" id="SSF56176">
    <property type="entry name" value="FAD-binding/transporter-associated domain-like"/>
    <property type="match status" value="1"/>
</dbReference>
<evidence type="ECO:0000259" key="6">
    <source>
        <dbReference type="PROSITE" id="PS51387"/>
    </source>
</evidence>
<reference evidence="8" key="1">
    <citation type="journal article" date="2019" name="Int. J. Syst. Evol. Microbiol.">
        <title>The Global Catalogue of Microorganisms (GCM) 10K type strain sequencing project: providing services to taxonomists for standard genome sequencing and annotation.</title>
        <authorList>
            <consortium name="The Broad Institute Genomics Platform"/>
            <consortium name="The Broad Institute Genome Sequencing Center for Infectious Disease"/>
            <person name="Wu L."/>
            <person name="Ma J."/>
        </authorList>
    </citation>
    <scope>NUCLEOTIDE SEQUENCE [LARGE SCALE GENOMIC DNA]</scope>
    <source>
        <strain evidence="8">JCM 18326</strain>
    </source>
</reference>
<dbReference type="InterPro" id="IPR012951">
    <property type="entry name" value="BBE"/>
</dbReference>
<dbReference type="InterPro" id="IPR006094">
    <property type="entry name" value="Oxid_FAD_bind_N"/>
</dbReference>
<dbReference type="PANTHER" id="PTHR42973">
    <property type="entry name" value="BINDING OXIDOREDUCTASE, PUTATIVE (AFU_ORTHOLOGUE AFUA_1G17690)-RELATED"/>
    <property type="match status" value="1"/>
</dbReference>
<keyword evidence="5" id="KW-0560">Oxidoreductase</keyword>
<dbReference type="Pfam" id="PF08031">
    <property type="entry name" value="BBE"/>
    <property type="match status" value="1"/>
</dbReference>
<comment type="caution">
    <text evidence="7">The sequence shown here is derived from an EMBL/GenBank/DDBJ whole genome shotgun (WGS) entry which is preliminary data.</text>
</comment>
<evidence type="ECO:0000256" key="4">
    <source>
        <dbReference type="ARBA" id="ARBA00022827"/>
    </source>
</evidence>
<evidence type="ECO:0000313" key="7">
    <source>
        <dbReference type="EMBL" id="GAA4833464.1"/>
    </source>
</evidence>
<keyword evidence="3" id="KW-0285">Flavoprotein</keyword>
<keyword evidence="8" id="KW-1185">Reference proteome</keyword>
<dbReference type="InterPro" id="IPR016166">
    <property type="entry name" value="FAD-bd_PCMH"/>
</dbReference>
<dbReference type="Proteomes" id="UP001500298">
    <property type="component" value="Unassembled WGS sequence"/>
</dbReference>
<evidence type="ECO:0000256" key="5">
    <source>
        <dbReference type="ARBA" id="ARBA00023002"/>
    </source>
</evidence>
<dbReference type="PANTHER" id="PTHR42973:SF39">
    <property type="entry name" value="FAD-BINDING PCMH-TYPE DOMAIN-CONTAINING PROTEIN"/>
    <property type="match status" value="1"/>
</dbReference>
<dbReference type="InterPro" id="IPR016169">
    <property type="entry name" value="FAD-bd_PCMH_sub2"/>
</dbReference>
<dbReference type="Gene3D" id="3.30.43.10">
    <property type="entry name" value="Uridine Diphospho-n-acetylenolpyruvylglucosamine Reductase, domain 2"/>
    <property type="match status" value="1"/>
</dbReference>
<sequence>MVDTSHLEGLHAAFRGNLIQRNDSSYESARQLYNGMIDKYPDLIAQCSNVADVITAVNFARDNELLLAIRGGGHNGPGLASCDDGMMLDLSQMKGIHVNPKAKTVRVEPGCTQGDVDHATHAFGLAVPAGIVSTTGIAGLTLGGGHGYLSRKYGLTIDNLLEVDMVLADGRLVTASEEEHPDLFWAIRGGGGNFGVVVSFLFKAHPVDMVYAGPIFWDISHTKEIMQWYRDFLPNCREDLCPFVGVKTVPSTAPFPEAIWNKKVCAIISCFSGPLEEAEEALKPIRESLPAPLMDGMQEMPFTVIQSLFDGLLPKGLQWYWKGDFVKELTDEAIDAHIEYIMKSPSQLSLMHMYPIDGAVNRVGPEETAWCCRDARWSMVIAAISPDASQKDELKEWGKHYWEAVHPYSMGAAYVNFMMEEGQDRIRATYGDNYDRLVEVKRKYDPENLFCINQNIDPK</sequence>
<evidence type="ECO:0000256" key="3">
    <source>
        <dbReference type="ARBA" id="ARBA00022630"/>
    </source>
</evidence>
<evidence type="ECO:0000256" key="2">
    <source>
        <dbReference type="ARBA" id="ARBA00005466"/>
    </source>
</evidence>
<protein>
    <submittedName>
        <fullName evidence="7">FAD-binding oxidoreductase</fullName>
    </submittedName>
</protein>
<proteinExistence type="inferred from homology"/>
<feature type="domain" description="FAD-binding PCMH-type" evidence="6">
    <location>
        <begin position="37"/>
        <end position="207"/>
    </location>
</feature>
<evidence type="ECO:0000313" key="8">
    <source>
        <dbReference type="Proteomes" id="UP001500298"/>
    </source>
</evidence>
<dbReference type="PROSITE" id="PS00862">
    <property type="entry name" value="OX2_COVAL_FAD"/>
    <property type="match status" value="1"/>
</dbReference>
<name>A0ABP9DCI4_9BACT</name>
<dbReference type="PROSITE" id="PS51387">
    <property type="entry name" value="FAD_PCMH"/>
    <property type="match status" value="1"/>
</dbReference>
<dbReference type="InterPro" id="IPR016167">
    <property type="entry name" value="FAD-bd_PCMH_sub1"/>
</dbReference>
<dbReference type="Gene3D" id="3.30.465.10">
    <property type="match status" value="1"/>
</dbReference>
<dbReference type="RefSeq" id="WP_345371160.1">
    <property type="nucleotide sequence ID" value="NZ_BAABJX010000028.1"/>
</dbReference>
<dbReference type="EMBL" id="BAABJX010000028">
    <property type="protein sequence ID" value="GAA4833464.1"/>
    <property type="molecule type" value="Genomic_DNA"/>
</dbReference>
<dbReference type="Pfam" id="PF01565">
    <property type="entry name" value="FAD_binding_4"/>
    <property type="match status" value="1"/>
</dbReference>
<dbReference type="InterPro" id="IPR006093">
    <property type="entry name" value="Oxy_OxRdtase_FAD_BS"/>
</dbReference>
<comment type="cofactor">
    <cofactor evidence="1">
        <name>FAD</name>
        <dbReference type="ChEBI" id="CHEBI:57692"/>
    </cofactor>
</comment>
<dbReference type="InterPro" id="IPR036318">
    <property type="entry name" value="FAD-bd_PCMH-like_sf"/>
</dbReference>
<comment type="similarity">
    <text evidence="2">Belongs to the oxygen-dependent FAD-linked oxidoreductase family.</text>
</comment>
<evidence type="ECO:0000256" key="1">
    <source>
        <dbReference type="ARBA" id="ARBA00001974"/>
    </source>
</evidence>
<dbReference type="InterPro" id="IPR050416">
    <property type="entry name" value="FAD-linked_Oxidoreductase"/>
</dbReference>
<keyword evidence="4" id="KW-0274">FAD</keyword>